<dbReference type="NCBIfam" id="TIGR00585">
    <property type="entry name" value="mutl"/>
    <property type="match status" value="1"/>
</dbReference>
<dbReference type="GO" id="GO:0030983">
    <property type="term" value="F:mismatched DNA binding"/>
    <property type="evidence" value="ECO:0007669"/>
    <property type="project" value="InterPro"/>
</dbReference>
<dbReference type="PANTHER" id="PTHR10073">
    <property type="entry name" value="DNA MISMATCH REPAIR PROTEIN MLH, PMS, MUTL"/>
    <property type="match status" value="1"/>
</dbReference>
<dbReference type="Pfam" id="PF08676">
    <property type="entry name" value="MutL_C"/>
    <property type="match status" value="1"/>
</dbReference>
<dbReference type="GO" id="GO:0000710">
    <property type="term" value="P:meiotic mismatch repair"/>
    <property type="evidence" value="ECO:0007669"/>
    <property type="project" value="UniProtKB-ARBA"/>
</dbReference>
<feature type="domain" description="DNA mismatch repair protein S5" evidence="6">
    <location>
        <begin position="226"/>
        <end position="368"/>
    </location>
</feature>
<keyword evidence="2" id="KW-0227">DNA damage</keyword>
<dbReference type="InterPro" id="IPR037198">
    <property type="entry name" value="MutL_C_sf"/>
</dbReference>
<dbReference type="GO" id="GO:0016887">
    <property type="term" value="F:ATP hydrolysis activity"/>
    <property type="evidence" value="ECO:0007669"/>
    <property type="project" value="InterPro"/>
</dbReference>
<dbReference type="InterPro" id="IPR014762">
    <property type="entry name" value="DNA_mismatch_repair_CS"/>
</dbReference>
<dbReference type="InterPro" id="IPR020568">
    <property type="entry name" value="Ribosomal_Su5_D2-typ_SF"/>
</dbReference>
<dbReference type="InterPro" id="IPR042121">
    <property type="entry name" value="MutL_C_regsub"/>
</dbReference>
<evidence type="ECO:0000313" key="7">
    <source>
        <dbReference type="EMBL" id="KAF9448738.1"/>
    </source>
</evidence>
<dbReference type="InterPro" id="IPR014721">
    <property type="entry name" value="Ribsml_uS5_D2-typ_fold_subgr"/>
</dbReference>
<feature type="compositionally biased region" description="Acidic residues" evidence="4">
    <location>
        <begin position="717"/>
        <end position="726"/>
    </location>
</feature>
<feature type="region of interest" description="Disordered" evidence="4">
    <location>
        <begin position="385"/>
        <end position="494"/>
    </location>
</feature>
<feature type="region of interest" description="Disordered" evidence="4">
    <location>
        <begin position="779"/>
        <end position="803"/>
    </location>
</feature>
<feature type="compositionally biased region" description="Basic and acidic residues" evidence="4">
    <location>
        <begin position="687"/>
        <end position="701"/>
    </location>
</feature>
<dbReference type="SMART" id="SM01340">
    <property type="entry name" value="DNA_mis_repair"/>
    <property type="match status" value="1"/>
</dbReference>
<dbReference type="GO" id="GO:0140664">
    <property type="term" value="F:ATP-dependent DNA damage sensor activity"/>
    <property type="evidence" value="ECO:0007669"/>
    <property type="project" value="InterPro"/>
</dbReference>
<sequence length="1039" mass="113851">MASNPENATIKPIDKTSIHRITSGQVVIDLQTAVKELVENSLDAGATNIEVRFKQYGLVGIEVVDNGTGIAEKDHDSIGLKHYTSKLTTYTDLTQLHSFGFRGEALSSLCALCQLVQVTTATHSPLGICLELEASGRVKSRKTVARPKGTTITLQGLFRPLPVRRKELERNIKREFAKALGLLHAYALLPCAIEPGVRLHVTNQLDRGAKSQLLATQGAPSMRASTTALWGPKALNSIVDLNLSLEVEKERGNKRIASQSLPSVDEEPLQVHVQGLISKFNVACGRAGTDRQFFYVNGRPCALTKVQKAFNEVYRSFNATQSPFVVADFILPTDACDVNVSPDKRTVFIHSEGNLIAALKVALEHHFNPARSTLDVVPAQPKTVQTSLDQVSMSRSGSTATSASRGRPRSLSPATGSNEHETNPPHPQTTSPSITNEGCDDRHDLTYKTPLFMPDPDDEPPSANPDFQSLSDSCDEPITTGAPLNDIQPPDSTRGHVEETVIDTTRAAWNRPFSSEIAVSFTETPIVAEGTEDAVKDSPQVPDKDRDVSDSGEPNQSVSPDPGSEDGPPRKKHKVGPDSQGVSPPWISTKPASIVGKARQSDAGDEATVRKVSSTAGAGPATRTKVRGGQLSMHQFLSGFASTSSQPQSDERIQRVEEVGAEEVLPQDVEMERAEEECRWSDPVSRCSKDPIIENDSRAWDPEQYSGGSPEVHTEGQEDIGIDDLDVSSPLSSVQQSILSDSHASRTEPISRPEIIRGSTGSDITVKFDLEKTISKWSRASAPKPAARLPISHDNPDSLQDAGLSNTEDEAQVAEILSRIIDKADFSMMEVVGQFNLGFIIARRMKLDSLSGHTMDDLFIVDQHAADEKYNFENLQQTTNIQSQKLFQPRPLEFTAADELVATENIDILRKNGFEIDVDENAPPGARLTLAAQPISKNTVFDMRDLEELLHLLRSRPNGQMVRCSKARAMFAMRACRKSIMIGRPLNRHQMQSVVRHMGTMDQPWNCPHGRPTMRHLVDLDGVKRQRREVDWKSLTTNP</sequence>
<feature type="compositionally biased region" description="Low complexity" evidence="4">
    <location>
        <begin position="394"/>
        <end position="405"/>
    </location>
</feature>
<dbReference type="AlphaFoldDB" id="A0A9P5XD08"/>
<dbReference type="OrthoDB" id="10263226at2759"/>
<feature type="domain" description="MutL C-terminal dimerisation" evidence="5">
    <location>
        <begin position="831"/>
        <end position="986"/>
    </location>
</feature>
<dbReference type="InterPro" id="IPR013507">
    <property type="entry name" value="DNA_mismatch_S5_2-like"/>
</dbReference>
<feature type="region of interest" description="Disordered" evidence="4">
    <location>
        <begin position="666"/>
        <end position="758"/>
    </location>
</feature>
<dbReference type="CDD" id="cd03484">
    <property type="entry name" value="MutL_Trans_hPMS_2_like"/>
    <property type="match status" value="1"/>
</dbReference>
<dbReference type="GO" id="GO:0032389">
    <property type="term" value="C:MutLalpha complex"/>
    <property type="evidence" value="ECO:0007669"/>
    <property type="project" value="TreeGrafter"/>
</dbReference>
<protein>
    <recommendedName>
        <fullName evidence="3">DNA mismatch repair protein PMS1</fullName>
    </recommendedName>
</protein>
<feature type="region of interest" description="Disordered" evidence="4">
    <location>
        <begin position="529"/>
        <end position="629"/>
    </location>
</feature>
<name>A0A9P5XD08_9AGAR</name>
<evidence type="ECO:0000259" key="5">
    <source>
        <dbReference type="SMART" id="SM00853"/>
    </source>
</evidence>
<comment type="similarity">
    <text evidence="1">Belongs to the DNA mismatch repair MutL/HexB family.</text>
</comment>
<organism evidence="7 8">
    <name type="scientific">Macrolepiota fuliginosa MF-IS2</name>
    <dbReference type="NCBI Taxonomy" id="1400762"/>
    <lineage>
        <taxon>Eukaryota</taxon>
        <taxon>Fungi</taxon>
        <taxon>Dikarya</taxon>
        <taxon>Basidiomycota</taxon>
        <taxon>Agaricomycotina</taxon>
        <taxon>Agaricomycetes</taxon>
        <taxon>Agaricomycetidae</taxon>
        <taxon>Agaricales</taxon>
        <taxon>Agaricineae</taxon>
        <taxon>Agaricaceae</taxon>
        <taxon>Macrolepiota</taxon>
    </lineage>
</organism>
<comment type="caution">
    <text evidence="7">The sequence shown here is derived from an EMBL/GenBank/DDBJ whole genome shotgun (WGS) entry which is preliminary data.</text>
</comment>
<dbReference type="Proteomes" id="UP000807342">
    <property type="component" value="Unassembled WGS sequence"/>
</dbReference>
<dbReference type="SMART" id="SM00853">
    <property type="entry name" value="MutL_C"/>
    <property type="match status" value="1"/>
</dbReference>
<accession>A0A9P5XD08</accession>
<evidence type="ECO:0000256" key="3">
    <source>
        <dbReference type="ARBA" id="ARBA00070941"/>
    </source>
</evidence>
<gene>
    <name evidence="7" type="ORF">P691DRAFT_729131</name>
</gene>
<evidence type="ECO:0000256" key="1">
    <source>
        <dbReference type="ARBA" id="ARBA00006082"/>
    </source>
</evidence>
<dbReference type="Gene3D" id="3.30.230.10">
    <property type="match status" value="1"/>
</dbReference>
<dbReference type="InterPro" id="IPR014790">
    <property type="entry name" value="MutL_C"/>
</dbReference>
<feature type="compositionally biased region" description="Low complexity" evidence="4">
    <location>
        <begin position="727"/>
        <end position="740"/>
    </location>
</feature>
<dbReference type="Gene3D" id="3.30.565.10">
    <property type="entry name" value="Histidine kinase-like ATPase, C-terminal domain"/>
    <property type="match status" value="1"/>
</dbReference>
<dbReference type="PANTHER" id="PTHR10073:SF52">
    <property type="entry name" value="MISMATCH REPAIR ENDONUCLEASE PMS2"/>
    <property type="match status" value="1"/>
</dbReference>
<keyword evidence="8" id="KW-1185">Reference proteome</keyword>
<dbReference type="CDD" id="cd16926">
    <property type="entry name" value="HATPase_MutL-MLH-PMS-like"/>
    <property type="match status" value="1"/>
</dbReference>
<dbReference type="PROSITE" id="PS00058">
    <property type="entry name" value="DNA_MISMATCH_REPAIR_1"/>
    <property type="match status" value="1"/>
</dbReference>
<dbReference type="Pfam" id="PF01119">
    <property type="entry name" value="DNA_mis_repair"/>
    <property type="match status" value="1"/>
</dbReference>
<dbReference type="InterPro" id="IPR042120">
    <property type="entry name" value="MutL_C_dimsub"/>
</dbReference>
<dbReference type="Gene3D" id="3.30.1540.20">
    <property type="entry name" value="MutL, C-terminal domain, dimerisation subdomain"/>
    <property type="match status" value="1"/>
</dbReference>
<reference evidence="7" key="1">
    <citation type="submission" date="2020-11" db="EMBL/GenBank/DDBJ databases">
        <authorList>
            <consortium name="DOE Joint Genome Institute"/>
            <person name="Ahrendt S."/>
            <person name="Riley R."/>
            <person name="Andreopoulos W."/>
            <person name="Labutti K."/>
            <person name="Pangilinan J."/>
            <person name="Ruiz-Duenas F.J."/>
            <person name="Barrasa J.M."/>
            <person name="Sanchez-Garcia M."/>
            <person name="Camarero S."/>
            <person name="Miyauchi S."/>
            <person name="Serrano A."/>
            <person name="Linde D."/>
            <person name="Babiker R."/>
            <person name="Drula E."/>
            <person name="Ayuso-Fernandez I."/>
            <person name="Pacheco R."/>
            <person name="Padilla G."/>
            <person name="Ferreira P."/>
            <person name="Barriuso J."/>
            <person name="Kellner H."/>
            <person name="Castanera R."/>
            <person name="Alfaro M."/>
            <person name="Ramirez L."/>
            <person name="Pisabarro A.G."/>
            <person name="Kuo A."/>
            <person name="Tritt A."/>
            <person name="Lipzen A."/>
            <person name="He G."/>
            <person name="Yan M."/>
            <person name="Ng V."/>
            <person name="Cullen D."/>
            <person name="Martin F."/>
            <person name="Rosso M.-N."/>
            <person name="Henrissat B."/>
            <person name="Hibbett D."/>
            <person name="Martinez A.T."/>
            <person name="Grigoriev I.V."/>
        </authorList>
    </citation>
    <scope>NUCLEOTIDE SEQUENCE</scope>
    <source>
        <strain evidence="7">MF-IS2</strain>
    </source>
</reference>
<dbReference type="EMBL" id="MU151151">
    <property type="protein sequence ID" value="KAF9448738.1"/>
    <property type="molecule type" value="Genomic_DNA"/>
</dbReference>
<dbReference type="FunFam" id="3.30.565.10:FF:000014">
    <property type="entry name" value="Mismatch repair endonuclease pms1, putative"/>
    <property type="match status" value="1"/>
</dbReference>
<dbReference type="GO" id="GO:0005524">
    <property type="term" value="F:ATP binding"/>
    <property type="evidence" value="ECO:0007669"/>
    <property type="project" value="InterPro"/>
</dbReference>
<evidence type="ECO:0000256" key="2">
    <source>
        <dbReference type="ARBA" id="ARBA00022763"/>
    </source>
</evidence>
<dbReference type="InterPro" id="IPR036890">
    <property type="entry name" value="HATPase_C_sf"/>
</dbReference>
<dbReference type="FunFam" id="3.30.1370.100:FF:000001">
    <property type="entry name" value="Mismatch repair endonuclease pms1, putative"/>
    <property type="match status" value="1"/>
</dbReference>
<feature type="compositionally biased region" description="Basic and acidic residues" evidence="4">
    <location>
        <begin position="670"/>
        <end position="680"/>
    </location>
</feature>
<dbReference type="Pfam" id="PF13589">
    <property type="entry name" value="HATPase_c_3"/>
    <property type="match status" value="1"/>
</dbReference>
<proteinExistence type="inferred from homology"/>
<dbReference type="SUPFAM" id="SSF54211">
    <property type="entry name" value="Ribosomal protein S5 domain 2-like"/>
    <property type="match status" value="1"/>
</dbReference>
<dbReference type="SUPFAM" id="SSF55874">
    <property type="entry name" value="ATPase domain of HSP90 chaperone/DNA topoisomerase II/histidine kinase"/>
    <property type="match status" value="1"/>
</dbReference>
<evidence type="ECO:0000313" key="8">
    <source>
        <dbReference type="Proteomes" id="UP000807342"/>
    </source>
</evidence>
<evidence type="ECO:0000256" key="4">
    <source>
        <dbReference type="SAM" id="MobiDB-lite"/>
    </source>
</evidence>
<feature type="compositionally biased region" description="Basic and acidic residues" evidence="4">
    <location>
        <begin position="743"/>
        <end position="755"/>
    </location>
</feature>
<dbReference type="InterPro" id="IPR002099">
    <property type="entry name" value="MutL/Mlh/PMS"/>
</dbReference>
<dbReference type="InterPro" id="IPR038973">
    <property type="entry name" value="MutL/Mlh/Pms-like"/>
</dbReference>
<evidence type="ECO:0000259" key="6">
    <source>
        <dbReference type="SMART" id="SM01340"/>
    </source>
</evidence>
<dbReference type="SUPFAM" id="SSF118116">
    <property type="entry name" value="DNA mismatch repair protein MutL"/>
    <property type="match status" value="1"/>
</dbReference>
<dbReference type="Gene3D" id="3.30.1370.100">
    <property type="entry name" value="MutL, C-terminal domain, regulatory subdomain"/>
    <property type="match status" value="1"/>
</dbReference>